<dbReference type="PROSITE" id="PS00132">
    <property type="entry name" value="CARBOXYPEPT_ZN_1"/>
    <property type="match status" value="1"/>
</dbReference>
<dbReference type="Gene3D" id="3.40.630.10">
    <property type="entry name" value="Zn peptidases"/>
    <property type="match status" value="1"/>
</dbReference>
<comment type="cofactor">
    <cofactor evidence="1">
        <name>Zn(2+)</name>
        <dbReference type="ChEBI" id="CHEBI:29105"/>
    </cofactor>
</comment>
<dbReference type="RefSeq" id="XP_058977940.1">
    <property type="nucleotide sequence ID" value="XM_059121957.1"/>
</dbReference>
<dbReference type="Pfam" id="PF00246">
    <property type="entry name" value="Peptidase_M14"/>
    <property type="match status" value="1"/>
</dbReference>
<evidence type="ECO:0000256" key="3">
    <source>
        <dbReference type="ARBA" id="ARBA00022723"/>
    </source>
</evidence>
<evidence type="ECO:0000313" key="7">
    <source>
        <dbReference type="Proteomes" id="UP001652621"/>
    </source>
</evidence>
<feature type="active site" description="Proton donor/acceptor" evidence="5">
    <location>
        <position position="249"/>
    </location>
</feature>
<keyword evidence="7" id="KW-1185">Reference proteome</keyword>
<keyword evidence="4" id="KW-0862">Zinc</keyword>
<feature type="domain" description="Peptidase M14" evidence="6">
    <location>
        <begin position="1"/>
        <end position="283"/>
    </location>
</feature>
<dbReference type="InterPro" id="IPR057246">
    <property type="entry name" value="CARBOXYPEPT_ZN_1"/>
</dbReference>
<evidence type="ECO:0000256" key="5">
    <source>
        <dbReference type="PROSITE-ProRule" id="PRU01379"/>
    </source>
</evidence>
<dbReference type="PRINTS" id="PR00765">
    <property type="entry name" value="CRBOXYPTASEA"/>
</dbReference>
<dbReference type="InterPro" id="IPR000834">
    <property type="entry name" value="Peptidase_M14"/>
</dbReference>
<evidence type="ECO:0000313" key="8">
    <source>
        <dbReference type="RefSeq" id="XP_058977940.1"/>
    </source>
</evidence>
<proteinExistence type="inferred from homology"/>
<protein>
    <submittedName>
        <fullName evidence="8">Carboxypeptidase B-like</fullName>
    </submittedName>
</protein>
<evidence type="ECO:0000256" key="2">
    <source>
        <dbReference type="ARBA" id="ARBA00005988"/>
    </source>
</evidence>
<evidence type="ECO:0000259" key="6">
    <source>
        <dbReference type="PROSITE" id="PS52035"/>
    </source>
</evidence>
<sequence length="285" mass="33178">MLFHWSHIQILFRKTNSFIPPPPLPLLYFFRVTTNITENKRIWIDGGTHAREWISPATVTFIMNRLMSKWTTQPDYIKNITWYFMPMVNPDGYVYSRRKDRLWRKNRSYTKNPRCRGVDINRNFNVGWNTVGASRNPCHYTYQGPRPHSENETRAIAKFLKSIQPKLEALLTYHSYGQAFVYPYAYRPLKSKHYKTLERVGHQAADIIRNTTGQEYKVGVTYKTLPPSGGGTDDWAAGKLDTKYVYTVELRDRGRFGFVLPPRQIAATALEGYTLALEVAKDIVK</sequence>
<evidence type="ECO:0000256" key="1">
    <source>
        <dbReference type="ARBA" id="ARBA00001947"/>
    </source>
</evidence>
<reference evidence="8" key="1">
    <citation type="submission" date="2025-08" db="UniProtKB">
        <authorList>
            <consortium name="RefSeq"/>
        </authorList>
    </citation>
    <scope>IDENTIFICATION</scope>
    <source>
        <strain evidence="8">Aabys</strain>
        <tissue evidence="8">Whole body</tissue>
    </source>
</reference>
<dbReference type="SMART" id="SM00631">
    <property type="entry name" value="Zn_pept"/>
    <property type="match status" value="1"/>
</dbReference>
<organism evidence="7 8">
    <name type="scientific">Musca domestica</name>
    <name type="common">House fly</name>
    <dbReference type="NCBI Taxonomy" id="7370"/>
    <lineage>
        <taxon>Eukaryota</taxon>
        <taxon>Metazoa</taxon>
        <taxon>Ecdysozoa</taxon>
        <taxon>Arthropoda</taxon>
        <taxon>Hexapoda</taxon>
        <taxon>Insecta</taxon>
        <taxon>Pterygota</taxon>
        <taxon>Neoptera</taxon>
        <taxon>Endopterygota</taxon>
        <taxon>Diptera</taxon>
        <taxon>Brachycera</taxon>
        <taxon>Muscomorpha</taxon>
        <taxon>Muscoidea</taxon>
        <taxon>Muscidae</taxon>
        <taxon>Musca</taxon>
    </lineage>
</organism>
<comment type="similarity">
    <text evidence="2 5">Belongs to the peptidase M14 family.</text>
</comment>
<dbReference type="GeneID" id="131802216"/>
<evidence type="ECO:0000256" key="4">
    <source>
        <dbReference type="ARBA" id="ARBA00022833"/>
    </source>
</evidence>
<name>A0ABM3UWP3_MUSDO</name>
<dbReference type="Proteomes" id="UP001652621">
    <property type="component" value="Unplaced"/>
</dbReference>
<dbReference type="PANTHER" id="PTHR11705:SF91">
    <property type="entry name" value="FI01817P-RELATED"/>
    <property type="match status" value="1"/>
</dbReference>
<keyword evidence="3" id="KW-0479">Metal-binding</keyword>
<accession>A0ABM3UWP3</accession>
<dbReference type="PROSITE" id="PS52035">
    <property type="entry name" value="PEPTIDASE_M14"/>
    <property type="match status" value="1"/>
</dbReference>
<gene>
    <name evidence="8" type="primary">LOC131802216</name>
</gene>
<dbReference type="SUPFAM" id="SSF53187">
    <property type="entry name" value="Zn-dependent exopeptidases"/>
    <property type="match status" value="1"/>
</dbReference>
<dbReference type="PANTHER" id="PTHR11705">
    <property type="entry name" value="PROTEASE FAMILY M14 CARBOXYPEPTIDASE A,B"/>
    <property type="match status" value="1"/>
</dbReference>